<evidence type="ECO:0000313" key="2">
    <source>
        <dbReference type="Proteomes" id="UP000800035"/>
    </source>
</evidence>
<dbReference type="EMBL" id="ML976983">
    <property type="protein sequence ID" value="KAF1960408.1"/>
    <property type="molecule type" value="Genomic_DNA"/>
</dbReference>
<dbReference type="GO" id="GO:0006666">
    <property type="term" value="P:3-keto-sphinganine metabolic process"/>
    <property type="evidence" value="ECO:0007669"/>
    <property type="project" value="TreeGrafter"/>
</dbReference>
<dbReference type="GO" id="GO:0005789">
    <property type="term" value="C:endoplasmic reticulum membrane"/>
    <property type="evidence" value="ECO:0007669"/>
    <property type="project" value="TreeGrafter"/>
</dbReference>
<dbReference type="PANTHER" id="PTHR43550:SF3">
    <property type="entry name" value="3-KETODIHYDROSPHINGOSINE REDUCTASE"/>
    <property type="match status" value="1"/>
</dbReference>
<proteinExistence type="predicted"/>
<organism evidence="1 2">
    <name type="scientific">Byssothecium circinans</name>
    <dbReference type="NCBI Taxonomy" id="147558"/>
    <lineage>
        <taxon>Eukaryota</taxon>
        <taxon>Fungi</taxon>
        <taxon>Dikarya</taxon>
        <taxon>Ascomycota</taxon>
        <taxon>Pezizomycotina</taxon>
        <taxon>Dothideomycetes</taxon>
        <taxon>Pleosporomycetidae</taxon>
        <taxon>Pleosporales</taxon>
        <taxon>Massarineae</taxon>
        <taxon>Massarinaceae</taxon>
        <taxon>Byssothecium</taxon>
    </lineage>
</organism>
<gene>
    <name evidence="1" type="ORF">CC80DRAFT_532852</name>
</gene>
<dbReference type="Gene3D" id="3.40.50.720">
    <property type="entry name" value="NAD(P)-binding Rossmann-like Domain"/>
    <property type="match status" value="1"/>
</dbReference>
<dbReference type="InterPro" id="IPR002347">
    <property type="entry name" value="SDR_fam"/>
</dbReference>
<dbReference type="GO" id="GO:0047560">
    <property type="term" value="F:3-dehydrosphinganine reductase activity"/>
    <property type="evidence" value="ECO:0007669"/>
    <property type="project" value="TreeGrafter"/>
</dbReference>
<dbReference type="OrthoDB" id="10267115at2759"/>
<evidence type="ECO:0008006" key="3">
    <source>
        <dbReference type="Google" id="ProtNLM"/>
    </source>
</evidence>
<dbReference type="AlphaFoldDB" id="A0A6A5U6T8"/>
<name>A0A6A5U6T8_9PLEO</name>
<dbReference type="Pfam" id="PF00106">
    <property type="entry name" value="adh_short"/>
    <property type="match status" value="1"/>
</dbReference>
<dbReference type="SUPFAM" id="SSF51735">
    <property type="entry name" value="NAD(P)-binding Rossmann-fold domains"/>
    <property type="match status" value="1"/>
</dbReference>
<accession>A0A6A5U6T8</accession>
<dbReference type="PANTHER" id="PTHR43550">
    <property type="entry name" value="3-KETODIHYDROSPHINGOSINE REDUCTASE"/>
    <property type="match status" value="1"/>
</dbReference>
<dbReference type="InterPro" id="IPR036291">
    <property type="entry name" value="NAD(P)-bd_dom_sf"/>
</dbReference>
<dbReference type="Proteomes" id="UP000800035">
    <property type="component" value="Unassembled WGS sequence"/>
</dbReference>
<dbReference type="GO" id="GO:0030148">
    <property type="term" value="P:sphingolipid biosynthetic process"/>
    <property type="evidence" value="ECO:0007669"/>
    <property type="project" value="TreeGrafter"/>
</dbReference>
<evidence type="ECO:0000313" key="1">
    <source>
        <dbReference type="EMBL" id="KAF1960408.1"/>
    </source>
</evidence>
<reference evidence="1" key="1">
    <citation type="journal article" date="2020" name="Stud. Mycol.">
        <title>101 Dothideomycetes genomes: a test case for predicting lifestyles and emergence of pathogens.</title>
        <authorList>
            <person name="Haridas S."/>
            <person name="Albert R."/>
            <person name="Binder M."/>
            <person name="Bloem J."/>
            <person name="Labutti K."/>
            <person name="Salamov A."/>
            <person name="Andreopoulos B."/>
            <person name="Baker S."/>
            <person name="Barry K."/>
            <person name="Bills G."/>
            <person name="Bluhm B."/>
            <person name="Cannon C."/>
            <person name="Castanera R."/>
            <person name="Culley D."/>
            <person name="Daum C."/>
            <person name="Ezra D."/>
            <person name="Gonzalez J."/>
            <person name="Henrissat B."/>
            <person name="Kuo A."/>
            <person name="Liang C."/>
            <person name="Lipzen A."/>
            <person name="Lutzoni F."/>
            <person name="Magnuson J."/>
            <person name="Mondo S."/>
            <person name="Nolan M."/>
            <person name="Ohm R."/>
            <person name="Pangilinan J."/>
            <person name="Park H.-J."/>
            <person name="Ramirez L."/>
            <person name="Alfaro M."/>
            <person name="Sun H."/>
            <person name="Tritt A."/>
            <person name="Yoshinaga Y."/>
            <person name="Zwiers L.-H."/>
            <person name="Turgeon B."/>
            <person name="Goodwin S."/>
            <person name="Spatafora J."/>
            <person name="Crous P."/>
            <person name="Grigoriev I."/>
        </authorList>
    </citation>
    <scope>NUCLEOTIDE SEQUENCE</scope>
    <source>
        <strain evidence="1">CBS 675.92</strain>
    </source>
</reference>
<keyword evidence="2" id="KW-1185">Reference proteome</keyword>
<sequence>MSSATTTFLYCVAGGTAHELGFLVDVEPEQFGRCMNNNYYASLYPARTILKAWIVDDQASKEMPPKPKLRKIVFVKSSASLVPTAGYVAYSAGKLAQRPLADTLGTEIIRYSNAKSKYTVQCVFAHNFITPTFIEEQKHKPDLTKRIEGTTGDLADLEIAPEIVAAIRKGDFAVMDGRFEAQFCWAVSIGSSPKWGMGICDSLLGMVSSLA</sequence>
<protein>
    <recommendedName>
        <fullName evidence="3">NAD(P)-binding protein</fullName>
    </recommendedName>
</protein>